<organism evidence="1 2">
    <name type="scientific">Candidatus Magnetominusculus xianensis</name>
    <dbReference type="NCBI Taxonomy" id="1748249"/>
    <lineage>
        <taxon>Bacteria</taxon>
        <taxon>Pseudomonadati</taxon>
        <taxon>Nitrospirota</taxon>
        <taxon>Nitrospiria</taxon>
        <taxon>Nitrospirales</taxon>
        <taxon>Nitrospiraceae</taxon>
        <taxon>Candidatus Magnetominusculus</taxon>
    </lineage>
</organism>
<evidence type="ECO:0008006" key="3">
    <source>
        <dbReference type="Google" id="ProtNLM"/>
    </source>
</evidence>
<evidence type="ECO:0000313" key="1">
    <source>
        <dbReference type="EMBL" id="KWT79387.1"/>
    </source>
</evidence>
<gene>
    <name evidence="1" type="ORF">ASN18_2761</name>
</gene>
<comment type="caution">
    <text evidence="1">The sequence shown here is derived from an EMBL/GenBank/DDBJ whole genome shotgun (WGS) entry which is preliminary data.</text>
</comment>
<keyword evidence="2" id="KW-1185">Reference proteome</keyword>
<proteinExistence type="predicted"/>
<protein>
    <recommendedName>
        <fullName evidence="3">Transposase (Putative), YhgA-like protein</fullName>
    </recommendedName>
</protein>
<dbReference type="Proteomes" id="UP000060487">
    <property type="component" value="Unassembled WGS sequence"/>
</dbReference>
<name>A0ABR5SGJ8_9BACT</name>
<dbReference type="EMBL" id="LNQR01000107">
    <property type="protein sequence ID" value="KWT79387.1"/>
    <property type="molecule type" value="Genomic_DNA"/>
</dbReference>
<evidence type="ECO:0000313" key="2">
    <source>
        <dbReference type="Proteomes" id="UP000060487"/>
    </source>
</evidence>
<reference evidence="1 2" key="1">
    <citation type="submission" date="2015-11" db="EMBL/GenBank/DDBJ databases">
        <authorList>
            <person name="Lin W."/>
        </authorList>
    </citation>
    <scope>NUCLEOTIDE SEQUENCE [LARGE SCALE GENOMIC DNA]</scope>
    <source>
        <strain evidence="1 2">HCH-1</strain>
    </source>
</reference>
<sequence length="168" mass="20013">MPNQYDKILKEILKDVIDTLIAKVIGLKIIKSTAIETKLQITNEREADYILLVEMEDGSSSLLHIEFQATNYFKMVYREMRYWIYLSEVHEIHPMQYVFYIGNVPLTMKDSISTETMNYKYNLIDMRDVDCEKFLYSDKPEEVIISILCNYQKKGVKIFVCRSKRRKR</sequence>
<accession>A0ABR5SGJ8</accession>
<dbReference type="RefSeq" id="WP_085053381.1">
    <property type="nucleotide sequence ID" value="NZ_LNQR01000107.1"/>
</dbReference>